<dbReference type="HOGENOM" id="CLU_083821_0_0_3"/>
<dbReference type="Pfam" id="PF20125">
    <property type="entry name" value="DUF6515"/>
    <property type="match status" value="1"/>
</dbReference>
<organism evidence="2 3">
    <name type="scientific">Crocosphaera subtropica (strain ATCC 51142 / BH68)</name>
    <name type="common">Cyanothece sp. (strain ATCC 51142)</name>
    <dbReference type="NCBI Taxonomy" id="43989"/>
    <lineage>
        <taxon>Bacteria</taxon>
        <taxon>Bacillati</taxon>
        <taxon>Cyanobacteriota</taxon>
        <taxon>Cyanophyceae</taxon>
        <taxon>Oscillatoriophycideae</taxon>
        <taxon>Chroococcales</taxon>
        <taxon>Aphanothecaceae</taxon>
        <taxon>Crocosphaera</taxon>
        <taxon>Crocosphaera subtropica</taxon>
    </lineage>
</organism>
<dbReference type="STRING" id="43989.cce_0191"/>
<gene>
    <name evidence="2" type="ordered locus">cce_0191</name>
</gene>
<dbReference type="eggNOG" id="ENOG502Z9KQ">
    <property type="taxonomic scope" value="Bacteria"/>
</dbReference>
<dbReference type="EMBL" id="CP000806">
    <property type="protein sequence ID" value="ACB49543.1"/>
    <property type="molecule type" value="Genomic_DNA"/>
</dbReference>
<dbReference type="KEGG" id="cyt:cce_0191"/>
<dbReference type="AlphaFoldDB" id="B1X042"/>
<protein>
    <submittedName>
        <fullName evidence="2">Uncharacterized protein</fullName>
    </submittedName>
</protein>
<keyword evidence="3" id="KW-1185">Reference proteome</keyword>
<feature type="region of interest" description="Disordered" evidence="1">
    <location>
        <begin position="65"/>
        <end position="163"/>
    </location>
</feature>
<dbReference type="Proteomes" id="UP000001203">
    <property type="component" value="Chromosome circular"/>
</dbReference>
<proteinExistence type="predicted"/>
<sequence>MTFFGLSPLKMLSVSRFYPHSPMKNNSSGVSMMKLISSRFSLFFLTLLLCISLLPLESAFAQRGRGRGGFRGSGGGGASPRINRSTSLQNRGSFNSSGRTRQGNRDQFQQDRQANRDQFQQNRQGNQQERQGNRDQFQQNRQGNQQERQSNRQENQQNRQNTIQENQQNRQNFIDDNYNGDRWYGGGWYGRGYYAPPGWGAWTAAVGLAAGVAIGATVDSPPPYYSTVYVDNTPYIYSDGVYLQPQGNSYVVVAPPVDAVVSYLPDGCTSTQMNGTQYFDCSGIYYQMVYQNGTTVYQVVEF</sequence>
<reference evidence="2 3" key="1">
    <citation type="journal article" date="2008" name="Proc. Natl. Acad. Sci. U.S.A.">
        <title>The genome of Cyanothece 51142, a unicellular diazotrophic cyanobacterium important in the marine nitrogen cycle.</title>
        <authorList>
            <person name="Welsh E.A."/>
            <person name="Liberton M."/>
            <person name="Stoeckel J."/>
            <person name="Loh T."/>
            <person name="Elvitigala T."/>
            <person name="Wang C."/>
            <person name="Wollam A."/>
            <person name="Fulton R.S."/>
            <person name="Clifton S.W."/>
            <person name="Jacobs J.M."/>
            <person name="Aurora R."/>
            <person name="Ghosh B.K."/>
            <person name="Sherman L.A."/>
            <person name="Smith R.D."/>
            <person name="Wilson R.K."/>
            <person name="Pakrasi H.B."/>
        </authorList>
    </citation>
    <scope>NUCLEOTIDE SEQUENCE [LARGE SCALE GENOMIC DNA]</scope>
    <source>
        <strain evidence="3">ATCC 51142 / BH68</strain>
    </source>
</reference>
<evidence type="ECO:0000313" key="2">
    <source>
        <dbReference type="EMBL" id="ACB49543.1"/>
    </source>
</evidence>
<accession>B1X042</accession>
<feature type="compositionally biased region" description="Low complexity" evidence="1">
    <location>
        <begin position="116"/>
        <end position="163"/>
    </location>
</feature>
<name>B1X042_CROS5</name>
<feature type="compositionally biased region" description="Polar residues" evidence="1">
    <location>
        <begin position="82"/>
        <end position="112"/>
    </location>
</feature>
<evidence type="ECO:0000313" key="3">
    <source>
        <dbReference type="Proteomes" id="UP000001203"/>
    </source>
</evidence>
<evidence type="ECO:0000256" key="1">
    <source>
        <dbReference type="SAM" id="MobiDB-lite"/>
    </source>
</evidence>
<feature type="compositionally biased region" description="Gly residues" evidence="1">
    <location>
        <begin position="67"/>
        <end position="78"/>
    </location>
</feature>
<dbReference type="InterPro" id="IPR045398">
    <property type="entry name" value="DUF6515"/>
</dbReference>